<proteinExistence type="inferred from homology"/>
<feature type="domain" description="Casparian strip membrane protein" evidence="9">
    <location>
        <begin position="3"/>
        <end position="149"/>
    </location>
</feature>
<dbReference type="GO" id="GO:0005886">
    <property type="term" value="C:plasma membrane"/>
    <property type="evidence" value="ECO:0007669"/>
    <property type="project" value="UniProtKB-SubCell"/>
</dbReference>
<evidence type="ECO:0000256" key="2">
    <source>
        <dbReference type="ARBA" id="ARBA00007651"/>
    </source>
</evidence>
<dbReference type="InterPro" id="IPR006702">
    <property type="entry name" value="CASP_dom"/>
</dbReference>
<reference evidence="10 11" key="1">
    <citation type="journal article" date="2013" name="Proc. Natl. Acad. Sci. U.S.A.">
        <title>Fine-scale variation in meiotic recombination in Mimulus inferred from population shotgun sequencing.</title>
        <authorList>
            <person name="Hellsten U."/>
            <person name="Wright K.M."/>
            <person name="Jenkins J."/>
            <person name="Shu S."/>
            <person name="Yuan Y."/>
            <person name="Wessler S.R."/>
            <person name="Schmutz J."/>
            <person name="Willis J.H."/>
            <person name="Rokhsar D.S."/>
        </authorList>
    </citation>
    <scope>NUCLEOTIDE SEQUENCE [LARGE SCALE GENOMIC DNA]</scope>
    <source>
        <strain evidence="11">cv. DUN x IM62</strain>
    </source>
</reference>
<dbReference type="PhylomeDB" id="A0A022RU43"/>
<dbReference type="Pfam" id="PF04535">
    <property type="entry name" value="CASP_dom"/>
    <property type="match status" value="1"/>
</dbReference>
<evidence type="ECO:0000256" key="8">
    <source>
        <dbReference type="RuleBase" id="RU361233"/>
    </source>
</evidence>
<dbReference type="OMA" id="WMKICNR"/>
<comment type="subunit">
    <text evidence="3 8">Homodimer and heterodimers.</text>
</comment>
<comment type="similarity">
    <text evidence="2 8">Belongs to the Casparian strip membrane proteins (CASP) family.</text>
</comment>
<evidence type="ECO:0000256" key="1">
    <source>
        <dbReference type="ARBA" id="ARBA00004651"/>
    </source>
</evidence>
<evidence type="ECO:0000256" key="7">
    <source>
        <dbReference type="ARBA" id="ARBA00023136"/>
    </source>
</evidence>
<dbReference type="eggNOG" id="ENOG502S20T">
    <property type="taxonomic scope" value="Eukaryota"/>
</dbReference>
<evidence type="ECO:0000313" key="10">
    <source>
        <dbReference type="EMBL" id="EYU42435.1"/>
    </source>
</evidence>
<comment type="subcellular location">
    <subcellularLocation>
        <location evidence="1 8">Cell membrane</location>
        <topology evidence="1 8">Multi-pass membrane protein</topology>
    </subcellularLocation>
</comment>
<dbReference type="InterPro" id="IPR006459">
    <property type="entry name" value="CASP/CASPL"/>
</dbReference>
<protein>
    <recommendedName>
        <fullName evidence="8">CASP-like protein</fullName>
    </recommendedName>
</protein>
<dbReference type="PANTHER" id="PTHR33573:SF30">
    <property type="entry name" value="CASP-LIKE PROTEIN 2C1-RELATED"/>
    <property type="match status" value="1"/>
</dbReference>
<evidence type="ECO:0000256" key="4">
    <source>
        <dbReference type="ARBA" id="ARBA00022475"/>
    </source>
</evidence>
<evidence type="ECO:0000256" key="5">
    <source>
        <dbReference type="ARBA" id="ARBA00022692"/>
    </source>
</evidence>
<evidence type="ECO:0000256" key="3">
    <source>
        <dbReference type="ARBA" id="ARBA00011489"/>
    </source>
</evidence>
<dbReference type="STRING" id="4155.A0A022RU43"/>
<comment type="caution">
    <text evidence="8">Lacks conserved residue(s) required for the propagation of feature annotation.</text>
</comment>
<keyword evidence="6 8" id="KW-1133">Transmembrane helix</keyword>
<dbReference type="AlphaFoldDB" id="A0A022RU43"/>
<keyword evidence="7 8" id="KW-0472">Membrane</keyword>
<evidence type="ECO:0000313" key="11">
    <source>
        <dbReference type="Proteomes" id="UP000030748"/>
    </source>
</evidence>
<name>A0A022RU43_ERYGU</name>
<dbReference type="PROSITE" id="PS51257">
    <property type="entry name" value="PROKAR_LIPOPROTEIN"/>
    <property type="match status" value="1"/>
</dbReference>
<dbReference type="OrthoDB" id="689315at2759"/>
<keyword evidence="5 8" id="KW-0812">Transmembrane</keyword>
<feature type="transmembrane region" description="Helical" evidence="8">
    <location>
        <begin position="48"/>
        <end position="66"/>
    </location>
</feature>
<keyword evidence="11" id="KW-1185">Reference proteome</keyword>
<dbReference type="PANTHER" id="PTHR33573">
    <property type="entry name" value="CASP-LIKE PROTEIN 4A4"/>
    <property type="match status" value="1"/>
</dbReference>
<evidence type="ECO:0000256" key="6">
    <source>
        <dbReference type="ARBA" id="ARBA00022989"/>
    </source>
</evidence>
<keyword evidence="4 8" id="KW-1003">Cell membrane</keyword>
<dbReference type="KEGG" id="egt:105952314"/>
<feature type="transmembrane region" description="Helical" evidence="8">
    <location>
        <begin position="6"/>
        <end position="27"/>
    </location>
</feature>
<gene>
    <name evidence="10" type="ORF">MIMGU_mgv1a014854mg</name>
</gene>
<dbReference type="EMBL" id="KI630292">
    <property type="protein sequence ID" value="EYU42435.1"/>
    <property type="molecule type" value="Genomic_DNA"/>
</dbReference>
<dbReference type="NCBIfam" id="TIGR01569">
    <property type="entry name" value="A_tha_TIGR01569"/>
    <property type="match status" value="1"/>
</dbReference>
<evidence type="ECO:0000259" key="9">
    <source>
        <dbReference type="Pfam" id="PF04535"/>
    </source>
</evidence>
<organism evidence="10 11">
    <name type="scientific">Erythranthe guttata</name>
    <name type="common">Yellow monkey flower</name>
    <name type="synonym">Mimulus guttatus</name>
    <dbReference type="NCBI Taxonomy" id="4155"/>
    <lineage>
        <taxon>Eukaryota</taxon>
        <taxon>Viridiplantae</taxon>
        <taxon>Streptophyta</taxon>
        <taxon>Embryophyta</taxon>
        <taxon>Tracheophyta</taxon>
        <taxon>Spermatophyta</taxon>
        <taxon>Magnoliopsida</taxon>
        <taxon>eudicotyledons</taxon>
        <taxon>Gunneridae</taxon>
        <taxon>Pentapetalae</taxon>
        <taxon>asterids</taxon>
        <taxon>lamiids</taxon>
        <taxon>Lamiales</taxon>
        <taxon>Phrymaceae</taxon>
        <taxon>Erythranthe</taxon>
    </lineage>
</organism>
<dbReference type="Proteomes" id="UP000030748">
    <property type="component" value="Unassembled WGS sequence"/>
</dbReference>
<feature type="transmembrane region" description="Helical" evidence="8">
    <location>
        <begin position="136"/>
        <end position="162"/>
    </location>
</feature>
<accession>A0A022RU43</accession>
<sequence>MDTRKMGVFLRIISTVLLVLSACLVGLDTQTKVIFYTFTRKATFRDLDALYLLVWIDSGAAVYNLLQLFRSFRKNLITAPYKNLAWGVYFLDQAAAYVVFAANTAAIQASALAVTGEESFQWMKLCNRYTRFCFQIGGALVCSYIAAILMAIISTMSAYALFRLYSPKQFLLLKGR</sequence>